<dbReference type="EMBL" id="JBHUCP010000014">
    <property type="protein sequence ID" value="MFD1531587.1"/>
    <property type="molecule type" value="Genomic_DNA"/>
</dbReference>
<comment type="caution">
    <text evidence="3">The sequence shown here is derived from an EMBL/GenBank/DDBJ whole genome shotgun (WGS) entry which is preliminary data.</text>
</comment>
<dbReference type="Proteomes" id="UP001597145">
    <property type="component" value="Unassembled WGS sequence"/>
</dbReference>
<feature type="domain" description="STAS" evidence="2">
    <location>
        <begin position="14"/>
        <end position="113"/>
    </location>
</feature>
<feature type="compositionally biased region" description="Basic and acidic residues" evidence="1">
    <location>
        <begin position="12"/>
        <end position="21"/>
    </location>
</feature>
<protein>
    <submittedName>
        <fullName evidence="3">STAS domain-containing protein</fullName>
    </submittedName>
</protein>
<evidence type="ECO:0000256" key="1">
    <source>
        <dbReference type="SAM" id="MobiDB-lite"/>
    </source>
</evidence>
<dbReference type="InterPro" id="IPR036513">
    <property type="entry name" value="STAS_dom_sf"/>
</dbReference>
<gene>
    <name evidence="3" type="ORF">ACFSCY_19310</name>
</gene>
<accession>A0ABW4FMI4</accession>
<dbReference type="PROSITE" id="PS50801">
    <property type="entry name" value="STAS"/>
    <property type="match status" value="1"/>
</dbReference>
<dbReference type="Pfam" id="PF01740">
    <property type="entry name" value="STAS"/>
    <property type="match status" value="1"/>
</dbReference>
<evidence type="ECO:0000313" key="3">
    <source>
        <dbReference type="EMBL" id="MFD1531587.1"/>
    </source>
</evidence>
<feature type="region of interest" description="Disordered" evidence="1">
    <location>
        <begin position="1"/>
        <end position="23"/>
    </location>
</feature>
<dbReference type="Gene3D" id="3.30.750.24">
    <property type="entry name" value="STAS domain"/>
    <property type="match status" value="1"/>
</dbReference>
<keyword evidence="4" id="KW-1185">Reference proteome</keyword>
<organism evidence="3 4">
    <name type="scientific">Pseudonocardia aurantiaca</name>
    <dbReference type="NCBI Taxonomy" id="75290"/>
    <lineage>
        <taxon>Bacteria</taxon>
        <taxon>Bacillati</taxon>
        <taxon>Actinomycetota</taxon>
        <taxon>Actinomycetes</taxon>
        <taxon>Pseudonocardiales</taxon>
        <taxon>Pseudonocardiaceae</taxon>
        <taxon>Pseudonocardia</taxon>
    </lineage>
</organism>
<dbReference type="SUPFAM" id="SSF52091">
    <property type="entry name" value="SpoIIaa-like"/>
    <property type="match status" value="1"/>
</dbReference>
<name>A0ABW4FMI4_9PSEU</name>
<dbReference type="InterPro" id="IPR002645">
    <property type="entry name" value="STAS_dom"/>
</dbReference>
<dbReference type="RefSeq" id="WP_343979527.1">
    <property type="nucleotide sequence ID" value="NZ_BAAAJG010000011.1"/>
</dbReference>
<proteinExistence type="predicted"/>
<dbReference type="CDD" id="cd07043">
    <property type="entry name" value="STAS_anti-anti-sigma_factors"/>
    <property type="match status" value="1"/>
</dbReference>
<evidence type="ECO:0000259" key="2">
    <source>
        <dbReference type="PROSITE" id="PS50801"/>
    </source>
</evidence>
<reference evidence="4" key="1">
    <citation type="journal article" date="2019" name="Int. J. Syst. Evol. Microbiol.">
        <title>The Global Catalogue of Microorganisms (GCM) 10K type strain sequencing project: providing services to taxonomists for standard genome sequencing and annotation.</title>
        <authorList>
            <consortium name="The Broad Institute Genomics Platform"/>
            <consortium name="The Broad Institute Genome Sequencing Center for Infectious Disease"/>
            <person name="Wu L."/>
            <person name="Ma J."/>
        </authorList>
    </citation>
    <scope>NUCLEOTIDE SEQUENCE [LARGE SCALE GENOMIC DNA]</scope>
    <source>
        <strain evidence="4">JCM 12165</strain>
    </source>
</reference>
<sequence length="113" mass="12739">MNVELPGRRRPTRDNDRRERNPGTNVVHVLGGIDAFTGADLERALRRELVDRPVRLIVDLSLVDLLGSTGLVILRRMQDDCLLQGVELALTCDGRKELLEQLKIIGLERLFLA</sequence>
<evidence type="ECO:0000313" key="4">
    <source>
        <dbReference type="Proteomes" id="UP001597145"/>
    </source>
</evidence>